<dbReference type="EMBL" id="FNHO01000001">
    <property type="protein sequence ID" value="SDL96373.1"/>
    <property type="molecule type" value="Genomic_DNA"/>
</dbReference>
<dbReference type="Gene3D" id="3.40.430.10">
    <property type="entry name" value="Dihydrofolate Reductase, subunit A"/>
    <property type="match status" value="1"/>
</dbReference>
<comment type="similarity">
    <text evidence="2 8 9">Belongs to the dihydrofolate reductase family.</text>
</comment>
<accession>A0ABY0QVA8</accession>
<proteinExistence type="inferred from homology"/>
<gene>
    <name evidence="11" type="ORF">SAMN05660875_101309</name>
</gene>
<evidence type="ECO:0000256" key="1">
    <source>
        <dbReference type="ARBA" id="ARBA00004903"/>
    </source>
</evidence>
<dbReference type="PROSITE" id="PS51330">
    <property type="entry name" value="DHFR_2"/>
    <property type="match status" value="1"/>
</dbReference>
<dbReference type="InterPro" id="IPR001796">
    <property type="entry name" value="DHFR_dom"/>
</dbReference>
<comment type="pathway">
    <text evidence="1 8">Cofactor biosynthesis; tetrahydrofolate biosynthesis; 5,6,7,8-tetrahydrofolate from 7,8-dihydrofolate: step 1/1.</text>
</comment>
<dbReference type="InterPro" id="IPR024072">
    <property type="entry name" value="DHFR-like_dom_sf"/>
</dbReference>
<feature type="domain" description="DHFR" evidence="10">
    <location>
        <begin position="22"/>
        <end position="185"/>
    </location>
</feature>
<reference evidence="11 12" key="1">
    <citation type="submission" date="2016-10" db="EMBL/GenBank/DDBJ databases">
        <authorList>
            <person name="Varghese N."/>
            <person name="Submissions S."/>
        </authorList>
    </citation>
    <scope>NUCLEOTIDE SEQUENCE [LARGE SCALE GENOMIC DNA]</scope>
    <source>
        <strain evidence="11 12">DSM 6083</strain>
    </source>
</reference>
<dbReference type="PANTHER" id="PTHR48069:SF3">
    <property type="entry name" value="DIHYDROFOLATE REDUCTASE"/>
    <property type="match status" value="1"/>
</dbReference>
<evidence type="ECO:0000256" key="4">
    <source>
        <dbReference type="ARBA" id="ARBA00022563"/>
    </source>
</evidence>
<dbReference type="PRINTS" id="PR00070">
    <property type="entry name" value="DHFR"/>
</dbReference>
<dbReference type="PROSITE" id="PS00075">
    <property type="entry name" value="DHFR_1"/>
    <property type="match status" value="1"/>
</dbReference>
<comment type="function">
    <text evidence="7 8">Key enzyme in folate metabolism. Catalyzes an essential reaction for de novo glycine and purine synthesis, and for DNA precursor synthesis.</text>
</comment>
<evidence type="ECO:0000256" key="7">
    <source>
        <dbReference type="ARBA" id="ARBA00025067"/>
    </source>
</evidence>
<keyword evidence="4 8" id="KW-0554">One-carbon metabolism</keyword>
<sequence length="190" mass="21265">MRTCRSPWRSAILAGMTQPSLPLAMIAALAERHVIGRDNSMPWHLPADLRHFKAMTLGKPVIMGRKTWDSLGRPLPGRLNLVVSRQAGLQLEGAETFTDLESALQRAEQWALEQGAGELMLIGGAQLYSQALARAQRLYLTRIDARPEGDAFFPAFDEAEWQCVEREAHPAEGDAPAYRFETWVRADRRA</sequence>
<evidence type="ECO:0000313" key="12">
    <source>
        <dbReference type="Proteomes" id="UP000182276"/>
    </source>
</evidence>
<evidence type="ECO:0000256" key="8">
    <source>
        <dbReference type="PIRNR" id="PIRNR000194"/>
    </source>
</evidence>
<keyword evidence="12" id="KW-1185">Reference proteome</keyword>
<comment type="catalytic activity">
    <reaction evidence="8">
        <text>(6S)-5,6,7,8-tetrahydrofolate + NADP(+) = 7,8-dihydrofolate + NADPH + H(+)</text>
        <dbReference type="Rhea" id="RHEA:15009"/>
        <dbReference type="ChEBI" id="CHEBI:15378"/>
        <dbReference type="ChEBI" id="CHEBI:57451"/>
        <dbReference type="ChEBI" id="CHEBI:57453"/>
        <dbReference type="ChEBI" id="CHEBI:57783"/>
        <dbReference type="ChEBI" id="CHEBI:58349"/>
        <dbReference type="EC" id="1.5.1.3"/>
    </reaction>
</comment>
<evidence type="ECO:0000256" key="6">
    <source>
        <dbReference type="ARBA" id="ARBA00023002"/>
    </source>
</evidence>
<dbReference type="EC" id="1.5.1.3" evidence="3 8"/>
<dbReference type="PANTHER" id="PTHR48069">
    <property type="entry name" value="DIHYDROFOLATE REDUCTASE"/>
    <property type="match status" value="1"/>
</dbReference>
<comment type="caution">
    <text evidence="11">The sequence shown here is derived from an EMBL/GenBank/DDBJ whole genome shotgun (WGS) entry which is preliminary data.</text>
</comment>
<protein>
    <recommendedName>
        <fullName evidence="3 8">Dihydrofolate reductase</fullName>
        <ecNumber evidence="3 8">1.5.1.3</ecNumber>
    </recommendedName>
</protein>
<keyword evidence="6 8" id="KW-0560">Oxidoreductase</keyword>
<dbReference type="PIRSF" id="PIRSF000194">
    <property type="entry name" value="DHFR"/>
    <property type="match status" value="1"/>
</dbReference>
<evidence type="ECO:0000313" key="11">
    <source>
        <dbReference type="EMBL" id="SDL96373.1"/>
    </source>
</evidence>
<dbReference type="CDD" id="cd00209">
    <property type="entry name" value="DHFR"/>
    <property type="match status" value="1"/>
</dbReference>
<dbReference type="InterPro" id="IPR012259">
    <property type="entry name" value="DHFR"/>
</dbReference>
<name>A0ABY0QVA8_9GAMM</name>
<evidence type="ECO:0000256" key="9">
    <source>
        <dbReference type="RuleBase" id="RU004474"/>
    </source>
</evidence>
<evidence type="ECO:0000256" key="5">
    <source>
        <dbReference type="ARBA" id="ARBA00022857"/>
    </source>
</evidence>
<dbReference type="InterPro" id="IPR017925">
    <property type="entry name" value="DHFR_CS"/>
</dbReference>
<dbReference type="Proteomes" id="UP000182276">
    <property type="component" value="Unassembled WGS sequence"/>
</dbReference>
<keyword evidence="5 8" id="KW-0521">NADP</keyword>
<evidence type="ECO:0000256" key="2">
    <source>
        <dbReference type="ARBA" id="ARBA00009539"/>
    </source>
</evidence>
<evidence type="ECO:0000259" key="10">
    <source>
        <dbReference type="PROSITE" id="PS51330"/>
    </source>
</evidence>
<evidence type="ECO:0000256" key="3">
    <source>
        <dbReference type="ARBA" id="ARBA00012856"/>
    </source>
</evidence>
<organism evidence="11 12">
    <name type="scientific">Stutzerimonas balearica DSM 6083</name>
    <dbReference type="NCBI Taxonomy" id="1123016"/>
    <lineage>
        <taxon>Bacteria</taxon>
        <taxon>Pseudomonadati</taxon>
        <taxon>Pseudomonadota</taxon>
        <taxon>Gammaproteobacteria</taxon>
        <taxon>Pseudomonadales</taxon>
        <taxon>Pseudomonadaceae</taxon>
        <taxon>Stutzerimonas</taxon>
    </lineage>
</organism>
<dbReference type="Pfam" id="PF00186">
    <property type="entry name" value="DHFR_1"/>
    <property type="match status" value="1"/>
</dbReference>
<dbReference type="SUPFAM" id="SSF53597">
    <property type="entry name" value="Dihydrofolate reductase-like"/>
    <property type="match status" value="1"/>
</dbReference>